<gene>
    <name evidence="1" type="ORF">D1164_13870</name>
</gene>
<protein>
    <recommendedName>
        <fullName evidence="3">Neutral/alkaline non-lysosomal ceramidase N-terminal domain-containing protein</fullName>
    </recommendedName>
</protein>
<evidence type="ECO:0000313" key="2">
    <source>
        <dbReference type="Proteomes" id="UP000266441"/>
    </source>
</evidence>
<accession>A0A399D2U9</accession>
<evidence type="ECO:0008006" key="3">
    <source>
        <dbReference type="Google" id="ProtNLM"/>
    </source>
</evidence>
<name>A0A399D2U9_9BACT</name>
<dbReference type="AlphaFoldDB" id="A0A399D2U9"/>
<proteinExistence type="predicted"/>
<sequence>MSNKIEGWKILIGIYLVLLSTNTSFAVNQNPHKLYVGWSTKSITPDKPVALSGQFGTRISREIMDSVTCTAMAIETRNGDESIETAIMVSCDLVVIRGGLLKKVTGLLKKELPEFNSNKLILNATHTHTGPVLTEGRYEIPEEAIQPAEYVKFAAEQIVNAAVEAWKSRKPAGMSWGLGQAVVGNNRRAVYFSPVPSGFGEGTAVMYGKTDRVDFSHIEGYEDHGLEMMFFWDEQKKLTGMVLNIACPTQETESLTQLSADFWHEARVELHKRYGKDVYILPQVAAAGDISPHLLWRKEAEMEMLKRKGINRRQEIGLRIANAVDEVFPYVQDDIKNEVVFNHLYDELFLPVRKVTKEEADQSEKLAKEQPDRASWHRGIIDRYNKQDKNPYYPVKVNVMRLDDVVFATNPFELFLDFGLRIKTRSDAVLTFVVQLANGNGTYVPTAKAEAGGGYSAIVQSNSVGSEGGQVLVEKTVEMISKTMK</sequence>
<evidence type="ECO:0000313" key="1">
    <source>
        <dbReference type="EMBL" id="RIH64720.1"/>
    </source>
</evidence>
<reference evidence="1 2" key="1">
    <citation type="journal article" date="2015" name="Int. J. Syst. Evol. Microbiol.">
        <title>Mariniphaga sediminis sp. nov., isolated from coastal sediment.</title>
        <authorList>
            <person name="Wang F.Q."/>
            <person name="Shen Q.Y."/>
            <person name="Chen G.J."/>
            <person name="Du Z.J."/>
        </authorList>
    </citation>
    <scope>NUCLEOTIDE SEQUENCE [LARGE SCALE GENOMIC DNA]</scope>
    <source>
        <strain evidence="1 2">SY21</strain>
    </source>
</reference>
<dbReference type="RefSeq" id="WP_119350592.1">
    <property type="nucleotide sequence ID" value="NZ_QWET01000009.1"/>
</dbReference>
<organism evidence="1 2">
    <name type="scientific">Mariniphaga sediminis</name>
    <dbReference type="NCBI Taxonomy" id="1628158"/>
    <lineage>
        <taxon>Bacteria</taxon>
        <taxon>Pseudomonadati</taxon>
        <taxon>Bacteroidota</taxon>
        <taxon>Bacteroidia</taxon>
        <taxon>Marinilabiliales</taxon>
        <taxon>Prolixibacteraceae</taxon>
        <taxon>Mariniphaga</taxon>
    </lineage>
</organism>
<dbReference type="Proteomes" id="UP000266441">
    <property type="component" value="Unassembled WGS sequence"/>
</dbReference>
<comment type="caution">
    <text evidence="1">The sequence shown here is derived from an EMBL/GenBank/DDBJ whole genome shotgun (WGS) entry which is preliminary data.</text>
</comment>
<dbReference type="OrthoDB" id="622735at2"/>
<dbReference type="EMBL" id="QWET01000009">
    <property type="protein sequence ID" value="RIH64720.1"/>
    <property type="molecule type" value="Genomic_DNA"/>
</dbReference>
<keyword evidence="2" id="KW-1185">Reference proteome</keyword>